<dbReference type="GO" id="GO:0005886">
    <property type="term" value="C:plasma membrane"/>
    <property type="evidence" value="ECO:0007669"/>
    <property type="project" value="TreeGrafter"/>
</dbReference>
<evidence type="ECO:0000256" key="1">
    <source>
        <dbReference type="ARBA" id="ARBA00004141"/>
    </source>
</evidence>
<keyword evidence="2 8" id="KW-0812">Transmembrane</keyword>
<comment type="subcellular location">
    <subcellularLocation>
        <location evidence="1">Membrane</location>
        <topology evidence="1">Multi-pass membrane protein</topology>
    </subcellularLocation>
</comment>
<name>A0A9W9YCH9_9CNID</name>
<dbReference type="PRINTS" id="PR00237">
    <property type="entry name" value="GPCRRHODOPSN"/>
</dbReference>
<evidence type="ECO:0000256" key="2">
    <source>
        <dbReference type="ARBA" id="ARBA00022692"/>
    </source>
</evidence>
<keyword evidence="7" id="KW-0807">Transducer</keyword>
<organism evidence="10 11">
    <name type="scientific">Desmophyllum pertusum</name>
    <dbReference type="NCBI Taxonomy" id="174260"/>
    <lineage>
        <taxon>Eukaryota</taxon>
        <taxon>Metazoa</taxon>
        <taxon>Cnidaria</taxon>
        <taxon>Anthozoa</taxon>
        <taxon>Hexacorallia</taxon>
        <taxon>Scleractinia</taxon>
        <taxon>Caryophylliina</taxon>
        <taxon>Caryophylliidae</taxon>
        <taxon>Desmophyllum</taxon>
    </lineage>
</organism>
<dbReference type="GO" id="GO:0004930">
    <property type="term" value="F:G protein-coupled receptor activity"/>
    <property type="evidence" value="ECO:0007669"/>
    <property type="project" value="UniProtKB-KW"/>
</dbReference>
<dbReference type="Pfam" id="PF00001">
    <property type="entry name" value="7tm_1"/>
    <property type="match status" value="1"/>
</dbReference>
<evidence type="ECO:0000313" key="11">
    <source>
        <dbReference type="Proteomes" id="UP001163046"/>
    </source>
</evidence>
<proteinExistence type="predicted"/>
<keyword evidence="3 8" id="KW-1133">Transmembrane helix</keyword>
<dbReference type="PANTHER" id="PTHR45695:SF9">
    <property type="entry name" value="LEUCOKININ RECEPTOR"/>
    <property type="match status" value="1"/>
</dbReference>
<sequence length="288" mass="33503">MAAANLLVAIFIMPFSVRYLFAADAWFGGMRIVVIRSTRVITMVIWISSVIFMSPYLGMFGVREIAGQNQCVYVVLDRIIMEIHFSFMFVFLYAIPLGLMGTLYVLIGRKLWFRTIPGNIHSIHRQAAELSKRRVIRMLIIVIATFALCWLPVHVFHMCAAFEPQLTRNMAPYWSMLIVFIGHANSALNPCLEIALNRKFRGEFFKLWSTWKKVWLWCFRKKGEGRGSRDSQSRLNMHRFESVENIMERLAKRRGRLYDLRAQTKTCNSCPISLVQFSYHNKAVEIES</sequence>
<reference evidence="10" key="1">
    <citation type="submission" date="2023-01" db="EMBL/GenBank/DDBJ databases">
        <title>Genome assembly of the deep-sea coral Lophelia pertusa.</title>
        <authorList>
            <person name="Herrera S."/>
            <person name="Cordes E."/>
        </authorList>
    </citation>
    <scope>NUCLEOTIDE SEQUENCE</scope>
    <source>
        <strain evidence="10">USNM1676648</strain>
        <tissue evidence="10">Polyp</tissue>
    </source>
</reference>
<keyword evidence="6" id="KW-0675">Receptor</keyword>
<feature type="transmembrane region" description="Helical" evidence="8">
    <location>
        <begin position="83"/>
        <end position="107"/>
    </location>
</feature>
<evidence type="ECO:0000256" key="4">
    <source>
        <dbReference type="ARBA" id="ARBA00023040"/>
    </source>
</evidence>
<evidence type="ECO:0000256" key="8">
    <source>
        <dbReference type="SAM" id="Phobius"/>
    </source>
</evidence>
<dbReference type="Proteomes" id="UP001163046">
    <property type="component" value="Unassembled WGS sequence"/>
</dbReference>
<dbReference type="InterPro" id="IPR017452">
    <property type="entry name" value="GPCR_Rhodpsn_7TM"/>
</dbReference>
<gene>
    <name evidence="10" type="ORF">OS493_028325</name>
</gene>
<evidence type="ECO:0000313" key="10">
    <source>
        <dbReference type="EMBL" id="KAJ7326067.1"/>
    </source>
</evidence>
<dbReference type="EMBL" id="MU827804">
    <property type="protein sequence ID" value="KAJ7326067.1"/>
    <property type="molecule type" value="Genomic_DNA"/>
</dbReference>
<dbReference type="SUPFAM" id="SSF81321">
    <property type="entry name" value="Family A G protein-coupled receptor-like"/>
    <property type="match status" value="1"/>
</dbReference>
<evidence type="ECO:0000259" key="9">
    <source>
        <dbReference type="PROSITE" id="PS50262"/>
    </source>
</evidence>
<accession>A0A9W9YCH9</accession>
<dbReference type="InterPro" id="IPR000276">
    <property type="entry name" value="GPCR_Rhodpsn"/>
</dbReference>
<dbReference type="PANTHER" id="PTHR45695">
    <property type="entry name" value="LEUCOKININ RECEPTOR-RELATED"/>
    <property type="match status" value="1"/>
</dbReference>
<feature type="transmembrane region" description="Helical" evidence="8">
    <location>
        <begin position="173"/>
        <end position="196"/>
    </location>
</feature>
<evidence type="ECO:0000256" key="6">
    <source>
        <dbReference type="ARBA" id="ARBA00023170"/>
    </source>
</evidence>
<dbReference type="Gene3D" id="1.20.1070.10">
    <property type="entry name" value="Rhodopsin 7-helix transmembrane proteins"/>
    <property type="match status" value="1"/>
</dbReference>
<evidence type="ECO:0000256" key="7">
    <source>
        <dbReference type="ARBA" id="ARBA00023224"/>
    </source>
</evidence>
<feature type="domain" description="G-protein coupled receptors family 1 profile" evidence="9">
    <location>
        <begin position="1"/>
        <end position="193"/>
    </location>
</feature>
<keyword evidence="11" id="KW-1185">Reference proteome</keyword>
<feature type="transmembrane region" description="Helical" evidence="8">
    <location>
        <begin position="6"/>
        <end position="28"/>
    </location>
</feature>
<feature type="transmembrane region" description="Helical" evidence="8">
    <location>
        <begin position="40"/>
        <end position="63"/>
    </location>
</feature>
<dbReference type="PROSITE" id="PS50262">
    <property type="entry name" value="G_PROTEIN_RECEP_F1_2"/>
    <property type="match status" value="1"/>
</dbReference>
<protein>
    <recommendedName>
        <fullName evidence="9">G-protein coupled receptors family 1 profile domain-containing protein</fullName>
    </recommendedName>
</protein>
<evidence type="ECO:0000256" key="3">
    <source>
        <dbReference type="ARBA" id="ARBA00022989"/>
    </source>
</evidence>
<dbReference type="OrthoDB" id="5981855at2759"/>
<dbReference type="AlphaFoldDB" id="A0A9W9YCH9"/>
<keyword evidence="5 8" id="KW-0472">Membrane</keyword>
<evidence type="ECO:0000256" key="5">
    <source>
        <dbReference type="ARBA" id="ARBA00023136"/>
    </source>
</evidence>
<keyword evidence="4" id="KW-0297">G-protein coupled receptor</keyword>
<feature type="transmembrane region" description="Helical" evidence="8">
    <location>
        <begin position="135"/>
        <end position="153"/>
    </location>
</feature>
<comment type="caution">
    <text evidence="10">The sequence shown here is derived from an EMBL/GenBank/DDBJ whole genome shotgun (WGS) entry which is preliminary data.</text>
</comment>